<gene>
    <name evidence="2" type="ORF">LCGC14_1145420</name>
</gene>
<organism evidence="2">
    <name type="scientific">marine sediment metagenome</name>
    <dbReference type="NCBI Taxonomy" id="412755"/>
    <lineage>
        <taxon>unclassified sequences</taxon>
        <taxon>metagenomes</taxon>
        <taxon>ecological metagenomes</taxon>
    </lineage>
</organism>
<comment type="caution">
    <text evidence="2">The sequence shown here is derived from an EMBL/GenBank/DDBJ whole genome shotgun (WGS) entry which is preliminary data.</text>
</comment>
<name>A0A0F9M1V6_9ZZZZ</name>
<keyword evidence="1" id="KW-0175">Coiled coil</keyword>
<accession>A0A0F9M1V6</accession>
<protein>
    <submittedName>
        <fullName evidence="2">Uncharacterized protein</fullName>
    </submittedName>
</protein>
<sequence>MAVDEKGNIYISEAQSKHRMAWDVKQKAKVELREANKKARGERTDEQQLARLNTMFGEGLGATRERERLIKRIAGQKEKAKAKKEKA</sequence>
<reference evidence="2" key="1">
    <citation type="journal article" date="2015" name="Nature">
        <title>Complex archaea that bridge the gap between prokaryotes and eukaryotes.</title>
        <authorList>
            <person name="Spang A."/>
            <person name="Saw J.H."/>
            <person name="Jorgensen S.L."/>
            <person name="Zaremba-Niedzwiedzka K."/>
            <person name="Martijn J."/>
            <person name="Lind A.E."/>
            <person name="van Eijk R."/>
            <person name="Schleper C."/>
            <person name="Guy L."/>
            <person name="Ettema T.J."/>
        </authorList>
    </citation>
    <scope>NUCLEOTIDE SEQUENCE</scope>
</reference>
<dbReference type="EMBL" id="LAZR01005467">
    <property type="protein sequence ID" value="KKM99693.1"/>
    <property type="molecule type" value="Genomic_DNA"/>
</dbReference>
<evidence type="ECO:0000313" key="2">
    <source>
        <dbReference type="EMBL" id="KKM99693.1"/>
    </source>
</evidence>
<feature type="coiled-coil region" evidence="1">
    <location>
        <begin position="25"/>
        <end position="86"/>
    </location>
</feature>
<dbReference type="AlphaFoldDB" id="A0A0F9M1V6"/>
<proteinExistence type="predicted"/>
<evidence type="ECO:0000256" key="1">
    <source>
        <dbReference type="SAM" id="Coils"/>
    </source>
</evidence>